<dbReference type="AlphaFoldDB" id="A0A417YQ04"/>
<proteinExistence type="predicted"/>
<reference evidence="1 2" key="1">
    <citation type="journal article" date="2017" name="Int. J. Syst. Evol. Microbiol.">
        <title>Bacillus notoginsengisoli sp. nov., a novel bacterium isolated from the rhizosphere of Panax notoginseng.</title>
        <authorList>
            <person name="Zhang M.Y."/>
            <person name="Cheng J."/>
            <person name="Cai Y."/>
            <person name="Zhang T.Y."/>
            <person name="Wu Y.Y."/>
            <person name="Manikprabhu D."/>
            <person name="Li W.J."/>
            <person name="Zhang Y.X."/>
        </authorList>
    </citation>
    <scope>NUCLEOTIDE SEQUENCE [LARGE SCALE GENOMIC DNA]</scope>
    <source>
        <strain evidence="1 2">JCM 30743</strain>
    </source>
</reference>
<keyword evidence="2" id="KW-1185">Reference proteome</keyword>
<protein>
    <submittedName>
        <fullName evidence="1">Uncharacterized protein</fullName>
    </submittedName>
</protein>
<comment type="caution">
    <text evidence="1">The sequence shown here is derived from an EMBL/GenBank/DDBJ whole genome shotgun (WGS) entry which is preliminary data.</text>
</comment>
<sequence>MADKKDSATYCYKIFERKLDVETYHFLVVHSDELEKQKKKSLAAKVQKENEKLTGALTKLCEPAFHCEEGRP</sequence>
<dbReference type="EMBL" id="QWEG01000012">
    <property type="protein sequence ID" value="RHW36048.1"/>
    <property type="molecule type" value="Genomic_DNA"/>
</dbReference>
<evidence type="ECO:0000313" key="1">
    <source>
        <dbReference type="EMBL" id="RHW36048.1"/>
    </source>
</evidence>
<accession>A0A417YQ04</accession>
<gene>
    <name evidence="1" type="ORF">D1B31_18365</name>
</gene>
<evidence type="ECO:0000313" key="2">
    <source>
        <dbReference type="Proteomes" id="UP000284416"/>
    </source>
</evidence>
<dbReference type="OrthoDB" id="2372391at2"/>
<dbReference type="Proteomes" id="UP000284416">
    <property type="component" value="Unassembled WGS sequence"/>
</dbReference>
<dbReference type="RefSeq" id="WP_118923134.1">
    <property type="nucleotide sequence ID" value="NZ_QWEG01000012.1"/>
</dbReference>
<organism evidence="1 2">
    <name type="scientific">Neobacillus notoginsengisoli</name>
    <dbReference type="NCBI Taxonomy" id="1578198"/>
    <lineage>
        <taxon>Bacteria</taxon>
        <taxon>Bacillati</taxon>
        <taxon>Bacillota</taxon>
        <taxon>Bacilli</taxon>
        <taxon>Bacillales</taxon>
        <taxon>Bacillaceae</taxon>
        <taxon>Neobacillus</taxon>
    </lineage>
</organism>
<name>A0A417YQ04_9BACI</name>